<dbReference type="GO" id="GO:0005524">
    <property type="term" value="F:ATP binding"/>
    <property type="evidence" value="ECO:0007669"/>
    <property type="project" value="InterPro"/>
</dbReference>
<reference evidence="8 9" key="1">
    <citation type="submission" date="2024-03" db="EMBL/GenBank/DDBJ databases">
        <title>The Acrasis kona genome and developmental transcriptomes reveal deep origins of eukaryotic multicellular pathways.</title>
        <authorList>
            <person name="Sheikh S."/>
            <person name="Fu C.-J."/>
            <person name="Brown M.W."/>
            <person name="Baldauf S.L."/>
        </authorList>
    </citation>
    <scope>NUCLEOTIDE SEQUENCE [LARGE SCALE GENOMIC DNA]</scope>
    <source>
        <strain evidence="8 9">ATCC MYA-3509</strain>
    </source>
</reference>
<dbReference type="InterPro" id="IPR014762">
    <property type="entry name" value="DNA_mismatch_repair_CS"/>
</dbReference>
<dbReference type="SUPFAM" id="SSF54211">
    <property type="entry name" value="Ribosomal protein S5 domain 2-like"/>
    <property type="match status" value="1"/>
</dbReference>
<name>A0AAW2YRS7_9EUKA</name>
<comment type="caution">
    <text evidence="8">The sequence shown here is derived from an EMBL/GenBank/DDBJ whole genome shotgun (WGS) entry which is preliminary data.</text>
</comment>
<dbReference type="GO" id="GO:0016887">
    <property type="term" value="F:ATP hydrolysis activity"/>
    <property type="evidence" value="ECO:0007669"/>
    <property type="project" value="InterPro"/>
</dbReference>
<dbReference type="Proteomes" id="UP001431209">
    <property type="component" value="Unassembled WGS sequence"/>
</dbReference>
<evidence type="ECO:0000256" key="4">
    <source>
        <dbReference type="ARBA" id="ARBA00023204"/>
    </source>
</evidence>
<organism evidence="8 9">
    <name type="scientific">Acrasis kona</name>
    <dbReference type="NCBI Taxonomy" id="1008807"/>
    <lineage>
        <taxon>Eukaryota</taxon>
        <taxon>Discoba</taxon>
        <taxon>Heterolobosea</taxon>
        <taxon>Tetramitia</taxon>
        <taxon>Eutetramitia</taxon>
        <taxon>Acrasidae</taxon>
        <taxon>Acrasis</taxon>
    </lineage>
</organism>
<dbReference type="FunFam" id="3.30.565.10:FF:000003">
    <property type="entry name" value="DNA mismatch repair endonuclease MutL"/>
    <property type="match status" value="1"/>
</dbReference>
<evidence type="ECO:0000313" key="8">
    <source>
        <dbReference type="EMBL" id="KAL0479900.1"/>
    </source>
</evidence>
<dbReference type="EMBL" id="JAOPGA020000605">
    <property type="protein sequence ID" value="KAL0479900.1"/>
    <property type="molecule type" value="Genomic_DNA"/>
</dbReference>
<feature type="compositionally biased region" description="Low complexity" evidence="6">
    <location>
        <begin position="368"/>
        <end position="382"/>
    </location>
</feature>
<feature type="domain" description="DNA mismatch repair protein S5" evidence="7">
    <location>
        <begin position="227"/>
        <end position="346"/>
    </location>
</feature>
<dbReference type="PANTHER" id="PTHR10073">
    <property type="entry name" value="DNA MISMATCH REPAIR PROTEIN MLH, PMS, MUTL"/>
    <property type="match status" value="1"/>
</dbReference>
<evidence type="ECO:0000256" key="6">
    <source>
        <dbReference type="SAM" id="MobiDB-lite"/>
    </source>
</evidence>
<evidence type="ECO:0000256" key="5">
    <source>
        <dbReference type="ARBA" id="ARBA00023242"/>
    </source>
</evidence>
<dbReference type="InterPro" id="IPR036890">
    <property type="entry name" value="HATPase_C_sf"/>
</dbReference>
<dbReference type="Gene3D" id="3.30.565.10">
    <property type="entry name" value="Histidine kinase-like ATPase, C-terminal domain"/>
    <property type="match status" value="1"/>
</dbReference>
<keyword evidence="3" id="KW-0227">DNA damage</keyword>
<evidence type="ECO:0000256" key="3">
    <source>
        <dbReference type="ARBA" id="ARBA00022763"/>
    </source>
</evidence>
<proteinExistence type="inferred from homology"/>
<dbReference type="CDD" id="cd16926">
    <property type="entry name" value="HATPase_MutL-MLH-PMS-like"/>
    <property type="match status" value="1"/>
</dbReference>
<dbReference type="InterPro" id="IPR014721">
    <property type="entry name" value="Ribsml_uS5_D2-typ_fold_subgr"/>
</dbReference>
<dbReference type="GO" id="GO:0140664">
    <property type="term" value="F:ATP-dependent DNA damage sensor activity"/>
    <property type="evidence" value="ECO:0007669"/>
    <property type="project" value="InterPro"/>
</dbReference>
<keyword evidence="9" id="KW-1185">Reference proteome</keyword>
<dbReference type="SMART" id="SM01340">
    <property type="entry name" value="DNA_mis_repair"/>
    <property type="match status" value="1"/>
</dbReference>
<dbReference type="InterPro" id="IPR002099">
    <property type="entry name" value="MutL/Mlh/PMS"/>
</dbReference>
<evidence type="ECO:0000259" key="7">
    <source>
        <dbReference type="SMART" id="SM01340"/>
    </source>
</evidence>
<dbReference type="Pfam" id="PF13589">
    <property type="entry name" value="HATPase_c_3"/>
    <property type="match status" value="1"/>
</dbReference>
<dbReference type="GO" id="GO:0030983">
    <property type="term" value="F:mismatched DNA binding"/>
    <property type="evidence" value="ECO:0007669"/>
    <property type="project" value="InterPro"/>
</dbReference>
<dbReference type="PANTHER" id="PTHR10073:SF12">
    <property type="entry name" value="DNA MISMATCH REPAIR PROTEIN MLH1"/>
    <property type="match status" value="1"/>
</dbReference>
<dbReference type="NCBIfam" id="TIGR00585">
    <property type="entry name" value="mutl"/>
    <property type="match status" value="1"/>
</dbReference>
<comment type="subcellular location">
    <subcellularLocation>
        <location evidence="1">Nucleus</location>
    </subcellularLocation>
</comment>
<dbReference type="InterPro" id="IPR013507">
    <property type="entry name" value="DNA_mismatch_S5_2-like"/>
</dbReference>
<feature type="region of interest" description="Disordered" evidence="6">
    <location>
        <begin position="367"/>
        <end position="418"/>
    </location>
</feature>
<protein>
    <submittedName>
        <fullName evidence="8">DNA mismatch repair protein MLH1</fullName>
    </submittedName>
</protein>
<evidence type="ECO:0000256" key="2">
    <source>
        <dbReference type="ARBA" id="ARBA00006082"/>
    </source>
</evidence>
<evidence type="ECO:0000313" key="9">
    <source>
        <dbReference type="Proteomes" id="UP001431209"/>
    </source>
</evidence>
<dbReference type="SUPFAM" id="SSF55874">
    <property type="entry name" value="ATPase domain of HSP90 chaperone/DNA topoisomerase II/histidine kinase"/>
    <property type="match status" value="1"/>
</dbReference>
<dbReference type="GO" id="GO:0032389">
    <property type="term" value="C:MutLalpha complex"/>
    <property type="evidence" value="ECO:0007669"/>
    <property type="project" value="TreeGrafter"/>
</dbReference>
<keyword evidence="5" id="KW-0539">Nucleus</keyword>
<dbReference type="FunFam" id="3.30.230.10:FF:000014">
    <property type="entry name" value="DNA mismatch repair protein Mlh1"/>
    <property type="match status" value="1"/>
</dbReference>
<sequence length="699" mass="78702">MSQSRPTEHKIKALSKDVVNKIAAGEVIQRPVNAIKELLENCLDAGATNITVSYHQGGLKTIIITDNGHGISLEDLDIVCRRHTTSKLNTFEDLKEISTFGFRGEALASISQVAHVTITSKTQEQQCAYKAEYTNGELNIDTATNQPIKPTPIAGLRGTSIRVEDLFFNIGARRSGFNNHAEESRRIIDVVSKYAVHSAGVSITLRKQSDTKTDVHTPLSQSITDNIRTVYGAKLAKELLSLEHENKQLDYKITAHFTNPNYHEKKSYFILFINKRLVEHKGLKKALSSIYDGYVPKGTHPFIFVSLTINPKSLDVNVHPTKEEVIFLRDEEIVSEIKEMVAVKVAGSDSSRVFFARATTTLRDKVDVASVSKPSSSSNDAPIAKQNTMDAFLTPKKKTREESSSSPIHDDDITPPPSLKKRRVAHFQLSEQDQKCVNEIKQEIYDGANEKLTNIFRKSKYVGFVTAELSLIQFQETLYAVDMRNVSSALMYQLCFEKFANIKKIKLSEPLDVQIMIEASIKLGDVREDQIQEEGAQLAKELEKRADMLNRYFSVEIKDGMLVAVPQLLENYVPPMHRIPELLNQISLTLRDEESDQGCFQSIGIFVAMFSCTCREWELAERDLETESSQSSSQHEEAKTTVRLSGAHGYSQQRLSWTIQHVVFPALRSVFLPPGDFEADKSVQELVQTDELYKMFERC</sequence>
<dbReference type="InterPro" id="IPR038973">
    <property type="entry name" value="MutL/Mlh/Pms-like"/>
</dbReference>
<comment type="similarity">
    <text evidence="2">Belongs to the DNA mismatch repair MutL/HexB family.</text>
</comment>
<dbReference type="PROSITE" id="PS00058">
    <property type="entry name" value="DNA_MISMATCH_REPAIR_1"/>
    <property type="match status" value="1"/>
</dbReference>
<dbReference type="AlphaFoldDB" id="A0AAW2YRS7"/>
<accession>A0AAW2YRS7</accession>
<dbReference type="Gene3D" id="3.30.230.10">
    <property type="match status" value="1"/>
</dbReference>
<dbReference type="InterPro" id="IPR032189">
    <property type="entry name" value="Mlh1_C"/>
</dbReference>
<dbReference type="InterPro" id="IPR020568">
    <property type="entry name" value="Ribosomal_Su5_D2-typ_SF"/>
</dbReference>
<dbReference type="Pfam" id="PF01119">
    <property type="entry name" value="DNA_mis_repair"/>
    <property type="match status" value="1"/>
</dbReference>
<gene>
    <name evidence="8" type="ORF">AKO1_007384</name>
</gene>
<feature type="compositionally biased region" description="Basic and acidic residues" evidence="6">
    <location>
        <begin position="399"/>
        <end position="412"/>
    </location>
</feature>
<dbReference type="GO" id="GO:0006298">
    <property type="term" value="P:mismatch repair"/>
    <property type="evidence" value="ECO:0007669"/>
    <property type="project" value="InterPro"/>
</dbReference>
<dbReference type="Pfam" id="PF16413">
    <property type="entry name" value="Mlh1_C"/>
    <property type="match status" value="1"/>
</dbReference>
<evidence type="ECO:0000256" key="1">
    <source>
        <dbReference type="ARBA" id="ARBA00004123"/>
    </source>
</evidence>
<keyword evidence="4" id="KW-0234">DNA repair</keyword>